<organism evidence="1">
    <name type="scientific">marine metagenome</name>
    <dbReference type="NCBI Taxonomy" id="408172"/>
    <lineage>
        <taxon>unclassified sequences</taxon>
        <taxon>metagenomes</taxon>
        <taxon>ecological metagenomes</taxon>
    </lineage>
</organism>
<name>A0A382Y197_9ZZZZ</name>
<dbReference type="AlphaFoldDB" id="A0A382Y197"/>
<reference evidence="1" key="1">
    <citation type="submission" date="2018-05" db="EMBL/GenBank/DDBJ databases">
        <authorList>
            <person name="Lanie J.A."/>
            <person name="Ng W.-L."/>
            <person name="Kazmierczak K.M."/>
            <person name="Andrzejewski T.M."/>
            <person name="Davidsen T.M."/>
            <person name="Wayne K.J."/>
            <person name="Tettelin H."/>
            <person name="Glass J.I."/>
            <person name="Rusch D."/>
            <person name="Podicherti R."/>
            <person name="Tsui H.-C.T."/>
            <person name="Winkler M.E."/>
        </authorList>
    </citation>
    <scope>NUCLEOTIDE SEQUENCE</scope>
</reference>
<evidence type="ECO:0008006" key="2">
    <source>
        <dbReference type="Google" id="ProtNLM"/>
    </source>
</evidence>
<accession>A0A382Y197</accession>
<proteinExistence type="predicted"/>
<evidence type="ECO:0000313" key="1">
    <source>
        <dbReference type="EMBL" id="SVD76819.1"/>
    </source>
</evidence>
<dbReference type="EMBL" id="UINC01171975">
    <property type="protein sequence ID" value="SVD76819.1"/>
    <property type="molecule type" value="Genomic_DNA"/>
</dbReference>
<feature type="non-terminal residue" evidence="1">
    <location>
        <position position="55"/>
    </location>
</feature>
<dbReference type="SUPFAM" id="SSF56935">
    <property type="entry name" value="Porins"/>
    <property type="match status" value="1"/>
</dbReference>
<gene>
    <name evidence="1" type="ORF">METZ01_LOCUS429673</name>
</gene>
<sequence length="55" mass="5969">MKPINRLIAGMTLAILVATPMLMAQVIEEITVTARKKSENLQDVPISVSVVTSDM</sequence>
<protein>
    <recommendedName>
        <fullName evidence="2">TonB-dependent receptor</fullName>
    </recommendedName>
</protein>